<dbReference type="EMBL" id="ON241321">
    <property type="protein sequence ID" value="UXX34110.1"/>
    <property type="molecule type" value="Genomic_RNA"/>
</dbReference>
<reference evidence="2" key="1">
    <citation type="submission" date="2022-04" db="EMBL/GenBank/DDBJ databases">
        <title>Identification and Characterization of Three Novel Carlaviruses and One Novel Amalgavirus Associated with Pseudostellaria heterophylla Mosaic Disease.</title>
        <authorList>
            <person name="Wang R."/>
            <person name="Li Y."/>
            <person name="Ding W."/>
        </authorList>
    </citation>
    <scope>NUCLEOTIDE SEQUENCE</scope>
    <source>
        <strain evidence="2">TZS</strain>
    </source>
</reference>
<dbReference type="Pfam" id="PF01443">
    <property type="entry name" value="Viral_helicase1"/>
    <property type="match status" value="1"/>
</dbReference>
<proteinExistence type="predicted"/>
<name>A0A977XU00_9VIRU</name>
<feature type="domain" description="(+)RNA virus helicase C-terminal" evidence="1">
    <location>
        <begin position="1"/>
        <end position="231"/>
    </location>
</feature>
<dbReference type="GO" id="GO:0005524">
    <property type="term" value="F:ATP binding"/>
    <property type="evidence" value="ECO:0007669"/>
    <property type="project" value="InterPro"/>
</dbReference>
<dbReference type="InterPro" id="IPR027351">
    <property type="entry name" value="(+)RNA_virus_helicase_core_dom"/>
</dbReference>
<evidence type="ECO:0000259" key="1">
    <source>
        <dbReference type="PROSITE" id="PS51657"/>
    </source>
</evidence>
<sequence length="231" mass="26092">MDVLIKFAVKYKFERLYSKLDSPIVFHCVPGAGKSSCIREILAFDSRFAAYTLGVEDPANLTNNRILSYKGSVDSTKFNLLDEYNLAPAEKRDFFAVFGDPIQAVLEYSLRAHFICKYSLRFGTCTSQFLQSLGYEVEAEGPDAVQLGGLYEVDPRDKIVYYEDEVGCLLRRHCLEAFDISEVVGQTFDSVTFVTSHSSPPVRDRAKVFQCLTRHRRNLLVMCPNGSYTAT</sequence>
<keyword evidence="3" id="KW-1185">Reference proteome</keyword>
<evidence type="ECO:0000313" key="2">
    <source>
        <dbReference type="EMBL" id="UXX34110.1"/>
    </source>
</evidence>
<dbReference type="Proteomes" id="UP001265221">
    <property type="component" value="Segment"/>
</dbReference>
<protein>
    <submittedName>
        <fullName evidence="2">Triple gene block protein 1</fullName>
    </submittedName>
</protein>
<accession>A0A977XU00</accession>
<dbReference type="PROSITE" id="PS51657">
    <property type="entry name" value="PSRV_HELICASE"/>
    <property type="match status" value="1"/>
</dbReference>
<evidence type="ECO:0000313" key="3">
    <source>
        <dbReference type="Proteomes" id="UP001265221"/>
    </source>
</evidence>
<organism evidence="2 3">
    <name type="scientific">Pseudostellaria heterophylla carlavirus 3</name>
    <dbReference type="NCBI Taxonomy" id="2982812"/>
    <lineage>
        <taxon>Viruses</taxon>
        <taxon>Riboviria</taxon>
        <taxon>Orthornavirae</taxon>
        <taxon>Kitrinoviricota</taxon>
        <taxon>Alsuviricetes</taxon>
        <taxon>Tymovirales</taxon>
        <taxon>Betaflexiviridae</taxon>
        <taxon>Quinvirinae</taxon>
        <taxon>Carlavirus</taxon>
        <taxon>Carlavirus tripseudostellariae</taxon>
    </lineage>
</organism>